<evidence type="ECO:0008006" key="9">
    <source>
        <dbReference type="Google" id="ProtNLM"/>
    </source>
</evidence>
<dbReference type="Gene3D" id="2.60.40.10">
    <property type="entry name" value="Immunoglobulins"/>
    <property type="match status" value="2"/>
</dbReference>
<dbReference type="EMBL" id="JAHFZB010000025">
    <property type="protein sequence ID" value="KAK6474678.1"/>
    <property type="molecule type" value="Genomic_DNA"/>
</dbReference>
<sequence length="299" mass="34166">MLCKAGLCHWLLWSSFLLPFLLLSVTTKEVTHVYGVLNSSVSLSLEKTNLLHSSDIIWKKEDSLMVKFQNSTPIFYEDYGTRVKIFPDGTLNLAKTLKTDEGKYTMLLLDRSGIVTHEEQYYLFITESKEVHPVYVILGSSVFLHAGNENAQSTSDIRWKKGDTMVVRVKNDVPHLYNDYRYRAEIFTNGTLRLDSTRERDSGIYIVERFNKHGKLLCTEAHHLITITPPGIETGSMYTAGVIYGIFRHFVTSILVLLFFVGALRCVIKKLHLHIGKEKKVPIQPKQDTETEVLSTTEF</sequence>
<dbReference type="PANTHER" id="PTHR12080">
    <property type="entry name" value="SIGNALING LYMPHOCYTIC ACTIVATION MOLECULE"/>
    <property type="match status" value="1"/>
</dbReference>
<evidence type="ECO:0000256" key="3">
    <source>
        <dbReference type="ARBA" id="ARBA00023136"/>
    </source>
</evidence>
<evidence type="ECO:0000313" key="7">
    <source>
        <dbReference type="EMBL" id="KAK6474678.1"/>
    </source>
</evidence>
<reference evidence="7 8" key="1">
    <citation type="submission" date="2021-05" db="EMBL/GenBank/DDBJ databases">
        <authorList>
            <person name="Zahm M."/>
            <person name="Klopp C."/>
            <person name="Cabau C."/>
            <person name="Kuhl H."/>
            <person name="Suciu R."/>
            <person name="Ciorpac M."/>
            <person name="Holostenco D."/>
            <person name="Gessner J."/>
            <person name="Wuertz S."/>
            <person name="Hohne C."/>
            <person name="Stock M."/>
            <person name="Gislard M."/>
            <person name="Lluch J."/>
            <person name="Milhes M."/>
            <person name="Lampietro C."/>
            <person name="Lopez Roques C."/>
            <person name="Donnadieu C."/>
            <person name="Du K."/>
            <person name="Schartl M."/>
            <person name="Guiguen Y."/>
        </authorList>
    </citation>
    <scope>NUCLEOTIDE SEQUENCE [LARGE SCALE GENOMIC DNA]</scope>
    <source>
        <strain evidence="7">Hh-F2</strain>
        <tissue evidence="7">Blood</tissue>
    </source>
</reference>
<keyword evidence="3 5" id="KW-0472">Membrane</keyword>
<comment type="subcellular location">
    <subcellularLocation>
        <location evidence="1">Membrane</location>
    </subcellularLocation>
</comment>
<evidence type="ECO:0000256" key="5">
    <source>
        <dbReference type="SAM" id="Phobius"/>
    </source>
</evidence>
<evidence type="ECO:0000313" key="8">
    <source>
        <dbReference type="Proteomes" id="UP001369086"/>
    </source>
</evidence>
<proteinExistence type="predicted"/>
<feature type="transmembrane region" description="Helical" evidence="5">
    <location>
        <begin position="246"/>
        <end position="268"/>
    </location>
</feature>
<dbReference type="InterPro" id="IPR036179">
    <property type="entry name" value="Ig-like_dom_sf"/>
</dbReference>
<keyword evidence="4" id="KW-0325">Glycoprotein</keyword>
<protein>
    <recommendedName>
        <fullName evidence="9">Immunoglobulin subtype domain-containing protein</fullName>
    </recommendedName>
</protein>
<accession>A0ABR0YQ03</accession>
<name>A0ABR0YQ03_HUSHU</name>
<comment type="caution">
    <text evidence="7">The sequence shown here is derived from an EMBL/GenBank/DDBJ whole genome shotgun (WGS) entry which is preliminary data.</text>
</comment>
<organism evidence="7 8">
    <name type="scientific">Huso huso</name>
    <name type="common">Beluga</name>
    <name type="synonym">Acipenser huso</name>
    <dbReference type="NCBI Taxonomy" id="61971"/>
    <lineage>
        <taxon>Eukaryota</taxon>
        <taxon>Metazoa</taxon>
        <taxon>Chordata</taxon>
        <taxon>Craniata</taxon>
        <taxon>Vertebrata</taxon>
        <taxon>Euteleostomi</taxon>
        <taxon>Actinopterygii</taxon>
        <taxon>Chondrostei</taxon>
        <taxon>Acipenseriformes</taxon>
        <taxon>Acipenseridae</taxon>
        <taxon>Huso</taxon>
    </lineage>
</organism>
<feature type="signal peptide" evidence="6">
    <location>
        <begin position="1"/>
        <end position="27"/>
    </location>
</feature>
<evidence type="ECO:0000256" key="2">
    <source>
        <dbReference type="ARBA" id="ARBA00022729"/>
    </source>
</evidence>
<dbReference type="PANTHER" id="PTHR12080:SF48">
    <property type="entry name" value="IMMUNOGLOBULIN SUBTYPE DOMAIN-CONTAINING PROTEIN"/>
    <property type="match status" value="1"/>
</dbReference>
<evidence type="ECO:0000256" key="4">
    <source>
        <dbReference type="ARBA" id="ARBA00023180"/>
    </source>
</evidence>
<dbReference type="InterPro" id="IPR015631">
    <property type="entry name" value="CD2/SLAM_rcpt"/>
</dbReference>
<dbReference type="SUPFAM" id="SSF48726">
    <property type="entry name" value="Immunoglobulin"/>
    <property type="match status" value="2"/>
</dbReference>
<feature type="chain" id="PRO_5045319469" description="Immunoglobulin subtype domain-containing protein" evidence="6">
    <location>
        <begin position="28"/>
        <end position="299"/>
    </location>
</feature>
<evidence type="ECO:0000256" key="1">
    <source>
        <dbReference type="ARBA" id="ARBA00004370"/>
    </source>
</evidence>
<keyword evidence="5" id="KW-1133">Transmembrane helix</keyword>
<evidence type="ECO:0000256" key="6">
    <source>
        <dbReference type="SAM" id="SignalP"/>
    </source>
</evidence>
<dbReference type="Proteomes" id="UP001369086">
    <property type="component" value="Unassembled WGS sequence"/>
</dbReference>
<keyword evidence="5" id="KW-0812">Transmembrane</keyword>
<gene>
    <name evidence="7" type="ORF">HHUSO_G25541</name>
</gene>
<keyword evidence="2 6" id="KW-0732">Signal</keyword>
<keyword evidence="8" id="KW-1185">Reference proteome</keyword>
<dbReference type="InterPro" id="IPR013783">
    <property type="entry name" value="Ig-like_fold"/>
</dbReference>